<organism evidence="1 2">
    <name type="scientific">Caballeronia novacaledonica</name>
    <dbReference type="NCBI Taxonomy" id="1544861"/>
    <lineage>
        <taxon>Bacteria</taxon>
        <taxon>Pseudomonadati</taxon>
        <taxon>Pseudomonadota</taxon>
        <taxon>Betaproteobacteria</taxon>
        <taxon>Burkholderiales</taxon>
        <taxon>Burkholderiaceae</taxon>
        <taxon>Caballeronia</taxon>
    </lineage>
</organism>
<evidence type="ECO:0000313" key="1">
    <source>
        <dbReference type="EMBL" id="SPB18540.1"/>
    </source>
</evidence>
<gene>
    <name evidence="1" type="ORF">NOV72_05740</name>
</gene>
<protein>
    <submittedName>
        <fullName evidence="1">Uncharacterized protein</fullName>
    </submittedName>
</protein>
<dbReference type="EMBL" id="OGTP01000032">
    <property type="protein sequence ID" value="SPB18540.1"/>
    <property type="molecule type" value="Genomic_DNA"/>
</dbReference>
<evidence type="ECO:0000313" key="2">
    <source>
        <dbReference type="Proteomes" id="UP000238169"/>
    </source>
</evidence>
<proteinExistence type="predicted"/>
<name>A0A2U3IE81_9BURK</name>
<dbReference type="AlphaFoldDB" id="A0A2U3IE81"/>
<reference evidence="2" key="1">
    <citation type="submission" date="2018-01" db="EMBL/GenBank/DDBJ databases">
        <authorList>
            <person name="Peeters C."/>
        </authorList>
    </citation>
    <scope>NUCLEOTIDE SEQUENCE [LARGE SCALE GENOMIC DNA]</scope>
</reference>
<dbReference type="Proteomes" id="UP000238169">
    <property type="component" value="Unassembled WGS sequence"/>
</dbReference>
<accession>A0A2U3IE81</accession>
<keyword evidence="2" id="KW-1185">Reference proteome</keyword>
<sequence>MSERVVSKSLTVAAAEVKQCEQTADGAIDVRYADMCRAIAQCHQVDEVKQIRDKALALEIYSKQARNTDAERRAADIRLRAERRAGVLLEELAEAEMRETRGGDRKSKSTSTTLIDRPVAPTLANLGITRDQSSKWQQLAKIPEAQFDAALCDSEKKPSTAALIRAIRWRCRLTSPGSPDPSCGSVRQGRTGCDAPAIYILPREVTYDRHRLHDPGRSGE</sequence>